<proteinExistence type="predicted"/>
<accession>A0A9W9IHF4</accession>
<comment type="caution">
    <text evidence="2">The sequence shown here is derived from an EMBL/GenBank/DDBJ whole genome shotgun (WGS) entry which is preliminary data.</text>
</comment>
<organism evidence="2 3">
    <name type="scientific">Penicillium canariense</name>
    <dbReference type="NCBI Taxonomy" id="189055"/>
    <lineage>
        <taxon>Eukaryota</taxon>
        <taxon>Fungi</taxon>
        <taxon>Dikarya</taxon>
        <taxon>Ascomycota</taxon>
        <taxon>Pezizomycotina</taxon>
        <taxon>Eurotiomycetes</taxon>
        <taxon>Eurotiomycetidae</taxon>
        <taxon>Eurotiales</taxon>
        <taxon>Aspergillaceae</taxon>
        <taxon>Penicillium</taxon>
    </lineage>
</organism>
<name>A0A9W9IHF4_9EURO</name>
<feature type="region of interest" description="Disordered" evidence="1">
    <location>
        <begin position="68"/>
        <end position="97"/>
    </location>
</feature>
<dbReference type="RefSeq" id="XP_056547962.1">
    <property type="nucleotide sequence ID" value="XM_056684356.1"/>
</dbReference>
<sequence>MQYAREDSGNWKLSGDVDDGGEASWQGVGANSTYSFTGGLPVIGPLQQIGAISSLGIIRQGSGYLARAPSPRAHELTSSPADEEPLKHINGTGQSGWAPPDNKCAFMNLVLLA</sequence>
<dbReference type="AlphaFoldDB" id="A0A9W9IHF4"/>
<reference evidence="2" key="1">
    <citation type="submission" date="2022-11" db="EMBL/GenBank/DDBJ databases">
        <authorList>
            <person name="Petersen C."/>
        </authorList>
    </citation>
    <scope>NUCLEOTIDE SEQUENCE</scope>
    <source>
        <strain evidence="2">IBT 26290</strain>
    </source>
</reference>
<gene>
    <name evidence="2" type="ORF">N7482_002231</name>
</gene>
<dbReference type="Proteomes" id="UP001149163">
    <property type="component" value="Unassembled WGS sequence"/>
</dbReference>
<reference evidence="2" key="2">
    <citation type="journal article" date="2023" name="IMA Fungus">
        <title>Comparative genomic study of the Penicillium genus elucidates a diverse pangenome and 15 lateral gene transfer events.</title>
        <authorList>
            <person name="Petersen C."/>
            <person name="Sorensen T."/>
            <person name="Nielsen M.R."/>
            <person name="Sondergaard T.E."/>
            <person name="Sorensen J.L."/>
            <person name="Fitzpatrick D.A."/>
            <person name="Frisvad J.C."/>
            <person name="Nielsen K.L."/>
        </authorList>
    </citation>
    <scope>NUCLEOTIDE SEQUENCE</scope>
    <source>
        <strain evidence="2">IBT 26290</strain>
    </source>
</reference>
<protein>
    <submittedName>
        <fullName evidence="2">Uncharacterized protein</fullName>
    </submittedName>
</protein>
<dbReference type="GeneID" id="81423532"/>
<dbReference type="EMBL" id="JAPQKN010000001">
    <property type="protein sequence ID" value="KAJ5176354.1"/>
    <property type="molecule type" value="Genomic_DNA"/>
</dbReference>
<keyword evidence="3" id="KW-1185">Reference proteome</keyword>
<evidence type="ECO:0000313" key="3">
    <source>
        <dbReference type="Proteomes" id="UP001149163"/>
    </source>
</evidence>
<evidence type="ECO:0000313" key="2">
    <source>
        <dbReference type="EMBL" id="KAJ5176354.1"/>
    </source>
</evidence>
<evidence type="ECO:0000256" key="1">
    <source>
        <dbReference type="SAM" id="MobiDB-lite"/>
    </source>
</evidence>